<evidence type="ECO:0000313" key="13">
    <source>
        <dbReference type="Proteomes" id="UP000009022"/>
    </source>
</evidence>
<dbReference type="CDD" id="cd00637">
    <property type="entry name" value="7tm_classA_rhodopsin-like"/>
    <property type="match status" value="1"/>
</dbReference>
<dbReference type="InterPro" id="IPR000276">
    <property type="entry name" value="GPCR_Rhodpsn"/>
</dbReference>
<keyword evidence="5" id="KW-0297">G-protein coupled receptor</keyword>
<feature type="transmembrane region" description="Helical" evidence="10">
    <location>
        <begin position="181"/>
        <end position="202"/>
    </location>
</feature>
<evidence type="ECO:0000256" key="2">
    <source>
        <dbReference type="ARBA" id="ARBA00022475"/>
    </source>
</evidence>
<dbReference type="InParanoid" id="B3S5X3"/>
<dbReference type="PhylomeDB" id="B3S5X3"/>
<protein>
    <recommendedName>
        <fullName evidence="11">G-protein coupled receptors family 1 profile domain-containing protein</fullName>
    </recommendedName>
</protein>
<feature type="transmembrane region" description="Helical" evidence="10">
    <location>
        <begin position="30"/>
        <end position="51"/>
    </location>
</feature>
<dbReference type="GO" id="GO:0007186">
    <property type="term" value="P:G protein-coupled receptor signaling pathway"/>
    <property type="evidence" value="ECO:0000318"/>
    <property type="project" value="GO_Central"/>
</dbReference>
<evidence type="ECO:0000256" key="5">
    <source>
        <dbReference type="ARBA" id="ARBA00023040"/>
    </source>
</evidence>
<dbReference type="GO" id="GO:0005886">
    <property type="term" value="C:plasma membrane"/>
    <property type="evidence" value="ECO:0000318"/>
    <property type="project" value="GO_Central"/>
</dbReference>
<feature type="compositionally biased region" description="Low complexity" evidence="9">
    <location>
        <begin position="1"/>
        <end position="12"/>
    </location>
</feature>
<evidence type="ECO:0000256" key="1">
    <source>
        <dbReference type="ARBA" id="ARBA00004651"/>
    </source>
</evidence>
<evidence type="ECO:0000256" key="9">
    <source>
        <dbReference type="SAM" id="MobiDB-lite"/>
    </source>
</evidence>
<dbReference type="CTD" id="6756733"/>
<dbReference type="InterPro" id="IPR050569">
    <property type="entry name" value="TAAR"/>
</dbReference>
<dbReference type="KEGG" id="tad:TRIADDRAFT_59539"/>
<keyword evidence="7" id="KW-0675">Receptor</keyword>
<gene>
    <name evidence="12" type="ORF">TRIADDRAFT_59539</name>
</gene>
<keyword evidence="2" id="KW-1003">Cell membrane</keyword>
<evidence type="ECO:0000256" key="7">
    <source>
        <dbReference type="ARBA" id="ARBA00023170"/>
    </source>
</evidence>
<dbReference type="PROSITE" id="PS50262">
    <property type="entry name" value="G_PROTEIN_RECEP_F1_2"/>
    <property type="match status" value="1"/>
</dbReference>
<feature type="region of interest" description="Disordered" evidence="9">
    <location>
        <begin position="1"/>
        <end position="20"/>
    </location>
</feature>
<keyword evidence="4 10" id="KW-1133">Transmembrane helix</keyword>
<dbReference type="Proteomes" id="UP000009022">
    <property type="component" value="Unassembled WGS sequence"/>
</dbReference>
<dbReference type="GO" id="GO:0004930">
    <property type="term" value="F:G protein-coupled receptor activity"/>
    <property type="evidence" value="ECO:0000318"/>
    <property type="project" value="GO_Central"/>
</dbReference>
<name>B3S5X3_TRIAD</name>
<feature type="transmembrane region" description="Helical" evidence="10">
    <location>
        <begin position="139"/>
        <end position="161"/>
    </location>
</feature>
<proteinExistence type="predicted"/>
<comment type="subcellular location">
    <subcellularLocation>
        <location evidence="1">Cell membrane</location>
        <topology evidence="1">Multi-pass membrane protein</topology>
    </subcellularLocation>
</comment>
<evidence type="ECO:0000256" key="8">
    <source>
        <dbReference type="ARBA" id="ARBA00023224"/>
    </source>
</evidence>
<reference evidence="12 13" key="1">
    <citation type="journal article" date="2008" name="Nature">
        <title>The Trichoplax genome and the nature of placozoans.</title>
        <authorList>
            <person name="Srivastava M."/>
            <person name="Begovic E."/>
            <person name="Chapman J."/>
            <person name="Putnam N.H."/>
            <person name="Hellsten U."/>
            <person name="Kawashima T."/>
            <person name="Kuo A."/>
            <person name="Mitros T."/>
            <person name="Salamov A."/>
            <person name="Carpenter M.L."/>
            <person name="Signorovitch A.Y."/>
            <person name="Moreno M.A."/>
            <person name="Kamm K."/>
            <person name="Grimwood J."/>
            <person name="Schmutz J."/>
            <person name="Shapiro H."/>
            <person name="Grigoriev I.V."/>
            <person name="Buss L.W."/>
            <person name="Schierwater B."/>
            <person name="Dellaporta S.L."/>
            <person name="Rokhsar D.S."/>
        </authorList>
    </citation>
    <scope>NUCLEOTIDE SEQUENCE [LARGE SCALE GENOMIC DNA]</scope>
    <source>
        <strain evidence="12 13">Grell-BS-1999</strain>
    </source>
</reference>
<evidence type="ECO:0000256" key="6">
    <source>
        <dbReference type="ARBA" id="ARBA00023136"/>
    </source>
</evidence>
<dbReference type="PANTHER" id="PTHR24249">
    <property type="entry name" value="HISTAMINE RECEPTOR-RELATED G-PROTEIN COUPLED RECEPTOR"/>
    <property type="match status" value="1"/>
</dbReference>
<feature type="domain" description="G-protein coupled receptors family 1 profile" evidence="11">
    <location>
        <begin position="42"/>
        <end position="202"/>
    </location>
</feature>
<accession>B3S5X3</accession>
<dbReference type="GeneID" id="6756733"/>
<keyword evidence="13" id="KW-1185">Reference proteome</keyword>
<dbReference type="OrthoDB" id="5951059at2759"/>
<dbReference type="Pfam" id="PF00001">
    <property type="entry name" value="7tm_1"/>
    <property type="match status" value="1"/>
</dbReference>
<dbReference type="AlphaFoldDB" id="B3S5X3"/>
<evidence type="ECO:0000313" key="12">
    <source>
        <dbReference type="EMBL" id="EDV21884.1"/>
    </source>
</evidence>
<dbReference type="Gene3D" id="1.20.1070.10">
    <property type="entry name" value="Rhodopsin 7-helix transmembrane proteins"/>
    <property type="match status" value="1"/>
</dbReference>
<dbReference type="HOGENOM" id="CLU_970855_0_0_1"/>
<dbReference type="EMBL" id="DS985251">
    <property type="protein sequence ID" value="EDV21884.1"/>
    <property type="molecule type" value="Genomic_DNA"/>
</dbReference>
<feature type="transmembrane region" description="Helical" evidence="10">
    <location>
        <begin position="63"/>
        <end position="81"/>
    </location>
</feature>
<evidence type="ECO:0000259" key="11">
    <source>
        <dbReference type="PROSITE" id="PS50262"/>
    </source>
</evidence>
<keyword evidence="8" id="KW-0807">Transducer</keyword>
<dbReference type="RefSeq" id="XP_002115521.1">
    <property type="nucleotide sequence ID" value="XM_002115485.1"/>
</dbReference>
<dbReference type="InterPro" id="IPR017452">
    <property type="entry name" value="GPCR_Rhodpsn_7TM"/>
</dbReference>
<keyword evidence="3 10" id="KW-0812">Transmembrane</keyword>
<evidence type="ECO:0000256" key="4">
    <source>
        <dbReference type="ARBA" id="ARBA00022989"/>
    </source>
</evidence>
<keyword evidence="6 10" id="KW-0472">Membrane</keyword>
<sequence length="287" mass="32997">MNSMLNNSNSTNRPSMSNTQPAPDLTYSHVLMGIIGGMCIITNAFIFITIVRRKKLRTPANDILQSMFISGFLFGAVYILPKWTNLEYLRWPIYCSLSGPIGVHFTLIFNFHQCLICIDKLLALRWPLKYRISISHCKMITVIIVIWLVAAFAAFSPLMFFRPISNVYCIQRSRDMEKEALYLKIIYGLVFFVPLILMVISYTGNIYHWKSASLLFELRSMSSLISFLNISWRMPVMSESTGEKTKKSRSNYIINAAIKISDINRKFSVYPCSCFRGEPTNYRAPLI</sequence>
<organism evidence="12 13">
    <name type="scientific">Trichoplax adhaerens</name>
    <name type="common">Trichoplax reptans</name>
    <dbReference type="NCBI Taxonomy" id="10228"/>
    <lineage>
        <taxon>Eukaryota</taxon>
        <taxon>Metazoa</taxon>
        <taxon>Placozoa</taxon>
        <taxon>Uniplacotomia</taxon>
        <taxon>Trichoplacea</taxon>
        <taxon>Trichoplacidae</taxon>
        <taxon>Trichoplax</taxon>
    </lineage>
</organism>
<evidence type="ECO:0000256" key="10">
    <source>
        <dbReference type="SAM" id="Phobius"/>
    </source>
</evidence>
<dbReference type="PANTHER" id="PTHR24249:SF372">
    <property type="entry name" value="G-PROTEIN COUPLED RECEPTORS FAMILY 1 PROFILE DOMAIN-CONTAINING PROTEIN"/>
    <property type="match status" value="1"/>
</dbReference>
<evidence type="ECO:0000256" key="3">
    <source>
        <dbReference type="ARBA" id="ARBA00022692"/>
    </source>
</evidence>
<dbReference type="SUPFAM" id="SSF81321">
    <property type="entry name" value="Family A G protein-coupled receptor-like"/>
    <property type="match status" value="1"/>
</dbReference>
<feature type="transmembrane region" description="Helical" evidence="10">
    <location>
        <begin position="101"/>
        <end position="118"/>
    </location>
</feature>